<dbReference type="Pfam" id="PF13489">
    <property type="entry name" value="Methyltransf_23"/>
    <property type="match status" value="1"/>
</dbReference>
<feature type="region of interest" description="Disordered" evidence="1">
    <location>
        <begin position="143"/>
        <end position="205"/>
    </location>
</feature>
<dbReference type="PANTHER" id="PTHR43591">
    <property type="entry name" value="METHYLTRANSFERASE"/>
    <property type="match status" value="1"/>
</dbReference>
<dbReference type="Proteomes" id="UP001492380">
    <property type="component" value="Unassembled WGS sequence"/>
</dbReference>
<dbReference type="Gene3D" id="3.40.50.150">
    <property type="entry name" value="Vaccinia Virus protein VP39"/>
    <property type="match status" value="1"/>
</dbReference>
<keyword evidence="3" id="KW-1185">Reference proteome</keyword>
<accession>A0ABR1Z2L6</accession>
<feature type="compositionally biased region" description="Acidic residues" evidence="1">
    <location>
        <begin position="212"/>
        <end position="226"/>
    </location>
</feature>
<dbReference type="SUPFAM" id="SSF53335">
    <property type="entry name" value="S-adenosyl-L-methionine-dependent methyltransferases"/>
    <property type="match status" value="2"/>
</dbReference>
<organism evidence="2 3">
    <name type="scientific">Phyllosticta capitalensis</name>
    <dbReference type="NCBI Taxonomy" id="121624"/>
    <lineage>
        <taxon>Eukaryota</taxon>
        <taxon>Fungi</taxon>
        <taxon>Dikarya</taxon>
        <taxon>Ascomycota</taxon>
        <taxon>Pezizomycotina</taxon>
        <taxon>Dothideomycetes</taxon>
        <taxon>Dothideomycetes incertae sedis</taxon>
        <taxon>Botryosphaeriales</taxon>
        <taxon>Phyllostictaceae</taxon>
        <taxon>Phyllosticta</taxon>
    </lineage>
</organism>
<dbReference type="CDD" id="cd02440">
    <property type="entry name" value="AdoMet_MTases"/>
    <property type="match status" value="1"/>
</dbReference>
<feature type="region of interest" description="Disordered" evidence="1">
    <location>
        <begin position="212"/>
        <end position="231"/>
    </location>
</feature>
<feature type="region of interest" description="Disordered" evidence="1">
    <location>
        <begin position="1"/>
        <end position="33"/>
    </location>
</feature>
<dbReference type="EMBL" id="JBBWRZ010000001">
    <property type="protein sequence ID" value="KAK8246536.1"/>
    <property type="molecule type" value="Genomic_DNA"/>
</dbReference>
<evidence type="ECO:0000256" key="1">
    <source>
        <dbReference type="SAM" id="MobiDB-lite"/>
    </source>
</evidence>
<name>A0ABR1Z2L6_9PEZI</name>
<gene>
    <name evidence="2" type="ORF">HDK90DRAFT_529834</name>
</gene>
<proteinExistence type="predicted"/>
<reference evidence="2 3" key="1">
    <citation type="submission" date="2024-04" db="EMBL/GenBank/DDBJ databases">
        <title>Phyllosticta paracitricarpa is synonymous to the EU quarantine fungus P. citricarpa based on phylogenomic analyses.</title>
        <authorList>
            <consortium name="Lawrence Berkeley National Laboratory"/>
            <person name="Van Ingen-Buijs V.A."/>
            <person name="Van Westerhoven A.C."/>
            <person name="Haridas S."/>
            <person name="Skiadas P."/>
            <person name="Martin F."/>
            <person name="Groenewald J.Z."/>
            <person name="Crous P.W."/>
            <person name="Seidl M.F."/>
        </authorList>
    </citation>
    <scope>NUCLEOTIDE SEQUENCE [LARGE SCALE GENOMIC DNA]</scope>
    <source>
        <strain evidence="2 3">CBS 123374</strain>
    </source>
</reference>
<feature type="region of interest" description="Disordered" evidence="1">
    <location>
        <begin position="282"/>
        <end position="307"/>
    </location>
</feature>
<sequence length="447" mass="48562">MERGQPSLSRSRESSVGSSTSLHSTRSLHSTDLTHVVENGRTYPNSVYYMPCDSLEQTRLEILHRVFLTALDGSLTTAPLSPSVQRILDVGTGPGSWATQMADRFPDAEIVAVDLAVWELSSPTPAEDKENIIWEIDDLEPCIAPPRPTSTNPQIPAASRDRHREADDPHPLTQVTNDFENIAIDPGYASGSTNRTVSDGPHSMISEPLAEFSEDQENSSDEENDSDGIASWDFSEPFDFIHIRNMKGAFRDWSAVFREAYSNLVPGGVLEVCDLLMQFAPSSSSSASSSATTTPKKPRSSATAAAADSSSSALQTLVTAAIEAAERAGRSMSLAHIRSPAQLAAAGFVDIHTRVVDLPMGPWPNDEKRALMGKMWLVACAEGIEALCLRLLTREAGWSAERVREMVAVARAELLEGRHGGVKTEVVFAWGRRPRGRSRGKARGHGR</sequence>
<comment type="caution">
    <text evidence="2">The sequence shown here is derived from an EMBL/GenBank/DDBJ whole genome shotgun (WGS) entry which is preliminary data.</text>
</comment>
<evidence type="ECO:0000313" key="2">
    <source>
        <dbReference type="EMBL" id="KAK8246536.1"/>
    </source>
</evidence>
<dbReference type="PANTHER" id="PTHR43591:SF10">
    <property type="entry name" value="ABC TRANSMEMBRANE TYPE-1 DOMAIN-CONTAINING PROTEIN-RELATED"/>
    <property type="match status" value="1"/>
</dbReference>
<protein>
    <submittedName>
        <fullName evidence="2">Uncharacterized protein</fullName>
    </submittedName>
</protein>
<dbReference type="InterPro" id="IPR029063">
    <property type="entry name" value="SAM-dependent_MTases_sf"/>
</dbReference>
<evidence type="ECO:0000313" key="3">
    <source>
        <dbReference type="Proteomes" id="UP001492380"/>
    </source>
</evidence>
<feature type="compositionally biased region" description="Low complexity" evidence="1">
    <location>
        <begin position="14"/>
        <end position="33"/>
    </location>
</feature>
<feature type="compositionally biased region" description="Basic and acidic residues" evidence="1">
    <location>
        <begin position="159"/>
        <end position="170"/>
    </location>
</feature>